<accession>A0A4V0WPZ7</accession>
<organism evidence="1 2">
    <name type="scientific">Enterococcus florum</name>
    <dbReference type="NCBI Taxonomy" id="2480627"/>
    <lineage>
        <taxon>Bacteria</taxon>
        <taxon>Bacillati</taxon>
        <taxon>Bacillota</taxon>
        <taxon>Bacilli</taxon>
        <taxon>Lactobacillales</taxon>
        <taxon>Enterococcaceae</taxon>
        <taxon>Enterococcus</taxon>
    </lineage>
</organism>
<reference evidence="2" key="1">
    <citation type="submission" date="2019-02" db="EMBL/GenBank/DDBJ databases">
        <title>Draft genome sequence of Enterococcus sp. Gos25-1.</title>
        <authorList>
            <person name="Tanaka N."/>
            <person name="Shiwa Y."/>
            <person name="Fujita N."/>
        </authorList>
    </citation>
    <scope>NUCLEOTIDE SEQUENCE [LARGE SCALE GENOMIC DNA]</scope>
    <source>
        <strain evidence="2">Gos25-1</strain>
    </source>
</reference>
<keyword evidence="2" id="KW-1185">Reference proteome</keyword>
<gene>
    <name evidence="1" type="ORF">NRIC_34900</name>
</gene>
<dbReference type="SUPFAM" id="SSF54593">
    <property type="entry name" value="Glyoxalase/Bleomycin resistance protein/Dihydroxybiphenyl dioxygenase"/>
    <property type="match status" value="1"/>
</dbReference>
<dbReference type="InterPro" id="IPR029068">
    <property type="entry name" value="Glyas_Bleomycin-R_OHBP_Dase"/>
</dbReference>
<dbReference type="OrthoDB" id="6874672at2"/>
<dbReference type="EMBL" id="BJCC01000034">
    <property type="protein sequence ID" value="GCF95599.1"/>
    <property type="molecule type" value="Genomic_DNA"/>
</dbReference>
<evidence type="ECO:0000313" key="1">
    <source>
        <dbReference type="EMBL" id="GCF95599.1"/>
    </source>
</evidence>
<comment type="caution">
    <text evidence="1">The sequence shown here is derived from an EMBL/GenBank/DDBJ whole genome shotgun (WGS) entry which is preliminary data.</text>
</comment>
<sequence length="124" mass="14239">MTKAYVEHVALFVTDIEWYIDFFQTTLNCTERMRKEEPGQPRQVWLYGGIQLIENTDPQPTGKLGHLGIMADNQKAALEKIKTYDVKPLPQGENWWQLPDGLCIEILQANPGTVKDVLDIVPWQ</sequence>
<evidence type="ECO:0000313" key="2">
    <source>
        <dbReference type="Proteomes" id="UP000290567"/>
    </source>
</evidence>
<dbReference type="CDD" id="cd06587">
    <property type="entry name" value="VOC"/>
    <property type="match status" value="1"/>
</dbReference>
<proteinExistence type="predicted"/>
<dbReference type="Proteomes" id="UP000290567">
    <property type="component" value="Unassembled WGS sequence"/>
</dbReference>
<dbReference type="RefSeq" id="WP_146623975.1">
    <property type="nucleotide sequence ID" value="NZ_BJCC01000034.1"/>
</dbReference>
<dbReference type="Gene3D" id="3.10.180.10">
    <property type="entry name" value="2,3-Dihydroxybiphenyl 1,2-Dioxygenase, domain 1"/>
    <property type="match status" value="1"/>
</dbReference>
<name>A0A4V0WPZ7_9ENTE</name>
<dbReference type="AlphaFoldDB" id="A0A4V0WPZ7"/>
<protein>
    <submittedName>
        <fullName evidence="1">Glyoxalase</fullName>
    </submittedName>
</protein>